<dbReference type="AlphaFoldDB" id="A0A8S8ZFK6"/>
<dbReference type="Gene3D" id="1.25.40.20">
    <property type="entry name" value="Ankyrin repeat-containing domain"/>
    <property type="match status" value="1"/>
</dbReference>
<dbReference type="Proteomes" id="UP000433876">
    <property type="component" value="Unassembled WGS sequence"/>
</dbReference>
<dbReference type="PROSITE" id="PS50088">
    <property type="entry name" value="ANK_REPEAT"/>
    <property type="match status" value="2"/>
</dbReference>
<feature type="repeat" description="ANK" evidence="3">
    <location>
        <begin position="45"/>
        <end position="67"/>
    </location>
</feature>
<dbReference type="InterPro" id="IPR002110">
    <property type="entry name" value="Ankyrin_rpt"/>
</dbReference>
<evidence type="ECO:0000256" key="4">
    <source>
        <dbReference type="SAM" id="MobiDB-lite"/>
    </source>
</evidence>
<dbReference type="SMART" id="SM00248">
    <property type="entry name" value="ANK"/>
    <property type="match status" value="3"/>
</dbReference>
<evidence type="ECO:0000256" key="3">
    <source>
        <dbReference type="PROSITE-ProRule" id="PRU00023"/>
    </source>
</evidence>
<reference evidence="5 6" key="1">
    <citation type="submission" date="2017-07" db="EMBL/GenBank/DDBJ databases">
        <title>Genome sequence of the Sordaria macrospora wild type strain R19027.</title>
        <authorList>
            <person name="Nowrousian M."/>
            <person name="Teichert I."/>
            <person name="Kueck U."/>
        </authorList>
    </citation>
    <scope>NUCLEOTIDE SEQUENCE [LARGE SCALE GENOMIC DNA]</scope>
    <source>
        <strain evidence="5 6">R19027</strain>
        <tissue evidence="5">Mycelium</tissue>
    </source>
</reference>
<evidence type="ECO:0000313" key="5">
    <source>
        <dbReference type="EMBL" id="KAA8627878.1"/>
    </source>
</evidence>
<proteinExistence type="predicted"/>
<accession>A0A8S8ZFK6</accession>
<dbReference type="PANTHER" id="PTHR24198:SF165">
    <property type="entry name" value="ANKYRIN REPEAT-CONTAINING PROTEIN-RELATED"/>
    <property type="match status" value="1"/>
</dbReference>
<evidence type="ECO:0000313" key="6">
    <source>
        <dbReference type="Proteomes" id="UP000433876"/>
    </source>
</evidence>
<keyword evidence="2 3" id="KW-0040">ANK repeat</keyword>
<feature type="compositionally biased region" description="Gly residues" evidence="4">
    <location>
        <begin position="298"/>
        <end position="322"/>
    </location>
</feature>
<gene>
    <name evidence="5" type="ORF">SMACR_08156</name>
</gene>
<dbReference type="VEuPathDB" id="FungiDB:SMAC_08156"/>
<sequence length="322" mass="35152">MDANVMLRSGRSGSALHHAARGGSLDICKLLLKKGVDINSLGGEYGRVPLHDAARSGHPDIIDLFLRQDNIEPNKKTDKEGIGRTAARAAAVMGQIQVLRLMQASGKVDMSGVLQSACTKISRSLDTIKYLLNNGHASQADERCVWTVLGTVQAKVTQDFFAKVGLAMDMLLSTGNPTFSDVNRLATELGYEIEMKLLAQGSASWYRDMKRRLREKRTPYFLSIMEYPKWGIKGSAWSKFLELRKKVGMEMEMDTVLEETVNKFVRRIEDNRSTTIIDDEPEVKGKEVKGEEVKDKGSGGQGSGGQGRGGQGRGGQGSGGQG</sequence>
<keyword evidence="1" id="KW-0677">Repeat</keyword>
<protein>
    <recommendedName>
        <fullName evidence="7">Ankyrin repeat protein</fullName>
    </recommendedName>
</protein>
<dbReference type="InterPro" id="IPR036770">
    <property type="entry name" value="Ankyrin_rpt-contain_sf"/>
</dbReference>
<name>A0A8S8ZFK6_SORMA</name>
<feature type="compositionally biased region" description="Basic and acidic residues" evidence="4">
    <location>
        <begin position="282"/>
        <end position="297"/>
    </location>
</feature>
<evidence type="ECO:0008006" key="7">
    <source>
        <dbReference type="Google" id="ProtNLM"/>
    </source>
</evidence>
<dbReference type="Pfam" id="PF12796">
    <property type="entry name" value="Ank_2"/>
    <property type="match status" value="1"/>
</dbReference>
<organism evidence="5 6">
    <name type="scientific">Sordaria macrospora</name>
    <dbReference type="NCBI Taxonomy" id="5147"/>
    <lineage>
        <taxon>Eukaryota</taxon>
        <taxon>Fungi</taxon>
        <taxon>Dikarya</taxon>
        <taxon>Ascomycota</taxon>
        <taxon>Pezizomycotina</taxon>
        <taxon>Sordariomycetes</taxon>
        <taxon>Sordariomycetidae</taxon>
        <taxon>Sordariales</taxon>
        <taxon>Sordariaceae</taxon>
        <taxon>Sordaria</taxon>
    </lineage>
</organism>
<feature type="repeat" description="ANK" evidence="3">
    <location>
        <begin position="11"/>
        <end position="43"/>
    </location>
</feature>
<evidence type="ECO:0000256" key="1">
    <source>
        <dbReference type="ARBA" id="ARBA00022737"/>
    </source>
</evidence>
<dbReference type="SUPFAM" id="SSF48403">
    <property type="entry name" value="Ankyrin repeat"/>
    <property type="match status" value="1"/>
</dbReference>
<dbReference type="PANTHER" id="PTHR24198">
    <property type="entry name" value="ANKYRIN REPEAT AND PROTEIN KINASE DOMAIN-CONTAINING PROTEIN"/>
    <property type="match status" value="1"/>
</dbReference>
<dbReference type="PROSITE" id="PS50297">
    <property type="entry name" value="ANK_REP_REGION"/>
    <property type="match status" value="2"/>
</dbReference>
<comment type="caution">
    <text evidence="5">The sequence shown here is derived from an EMBL/GenBank/DDBJ whole genome shotgun (WGS) entry which is preliminary data.</text>
</comment>
<evidence type="ECO:0000256" key="2">
    <source>
        <dbReference type="ARBA" id="ARBA00023043"/>
    </source>
</evidence>
<dbReference type="EMBL" id="NMPR01000226">
    <property type="protein sequence ID" value="KAA8627878.1"/>
    <property type="molecule type" value="Genomic_DNA"/>
</dbReference>
<feature type="region of interest" description="Disordered" evidence="4">
    <location>
        <begin position="276"/>
        <end position="322"/>
    </location>
</feature>